<dbReference type="Gene3D" id="2.60.40.10">
    <property type="entry name" value="Immunoglobulins"/>
    <property type="match status" value="3"/>
</dbReference>
<gene>
    <name evidence="3" type="ORF">PoB_007607700</name>
</gene>
<feature type="compositionally biased region" description="Polar residues" evidence="1">
    <location>
        <begin position="744"/>
        <end position="754"/>
    </location>
</feature>
<dbReference type="PROSITE" id="PS50853">
    <property type="entry name" value="FN3"/>
    <property type="match status" value="2"/>
</dbReference>
<dbReference type="InterPro" id="IPR016024">
    <property type="entry name" value="ARM-type_fold"/>
</dbReference>
<dbReference type="CDD" id="cd00063">
    <property type="entry name" value="FN3"/>
    <property type="match status" value="3"/>
</dbReference>
<feature type="compositionally biased region" description="Basic and acidic residues" evidence="1">
    <location>
        <begin position="774"/>
        <end position="789"/>
    </location>
</feature>
<evidence type="ECO:0000313" key="3">
    <source>
        <dbReference type="EMBL" id="GFO49572.1"/>
    </source>
</evidence>
<dbReference type="InterPro" id="IPR013783">
    <property type="entry name" value="Ig-like_fold"/>
</dbReference>
<keyword evidence="4" id="KW-1185">Reference proteome</keyword>
<feature type="compositionally biased region" description="Low complexity" evidence="1">
    <location>
        <begin position="657"/>
        <end position="673"/>
    </location>
</feature>
<proteinExistence type="predicted"/>
<dbReference type="InterPro" id="IPR036116">
    <property type="entry name" value="FN3_sf"/>
</dbReference>
<feature type="non-terminal residue" evidence="3">
    <location>
        <position position="1"/>
    </location>
</feature>
<sequence length="1076" mass="116431">VAGNAAYIIGTLAESELGCYRILSLAKGRHPESRKILSDLTRMLTFDDAESVMNAAGTMGTLAESPEGRDWMLSEPCMEAMLDHVTLLLQVDNLWTASNAALVLARLCISEEGCNCILKHSHSHNILTRLILALGVDEAGRGMNAAFAIGRLCDMDTGRQRLLSLPDSEKMISSLARMLSCEDTGASKNACFALSCLATNNEGHGRLLGNSHAEEVLKTLSQLLSADDSETGWFAAMTLRTLASQPRGCLRLREFPQVYTALKKIEQQSDVNPDLKEEVVITLEILKRLEPPDPPCVTVLGPHSCHASWTQVSTKSGFEVRYQLFEGSKCFYNGPACQCEISHLSPHTTYNFKVRAVTEGDESAFSETSSATTEEDLPEAPQNIRILGATISQLKVGWDPPENFNGISKGYYVYHGKIMVEHTLELSAIISGLSANTVYEIQGKGPRASVSGTTAELGAHAPSKPHVQVLGRNEVHVSWDPPEVPMGRITRYDVSMNGKIIYSGTDLSVGARRLTPDTEYTFIVTALTNEGKFESKATKKRTAKDEFDPDRPPLYQTPKREEEPQKSASQKKRKSMGELKSSRSNSAKGSHCGTDRPASAGSALSGSRSHANTPRLEKGDDSLTASPTQKARTVARPTPHSDTRKENIRPRTHKESPSPSASSSTSRATPSASGHRDSNSSKDKRHHHPPKAIDKPSGASKPWFPVTVSYVSIQGGDDQNLELDALGPDFSALNKKTFLRSPSFHDNSGSTSTLRVERSKTSLMPPGSQHSRHMKDGRSPHHLNSHDQLRVGGGKLGKTDLAVEKSPNKDLTSTTSWNLNAATTAPSAPTPYASSLSTPDFKSTPVTTAGPGNFSNGHGKSPSQWLPKPTIPSSDYLDGNRGLGLNSDFASAMKGVNSPRVSFDHGADALGEMDAFEAHLLSRLKRPGLKKPHGPPSASNAGTIHMLGSASLTLPENRLVAARAHNKFIPMQLRTQPNNLTAGQLQRMNTTLSENGRGGLPSRRLEALTRSHTQVSLKSNHSQTHSQLHAANRSAPNNSIHHHHHQGAPAQADVMGIHTHGLINGASKQKRVHPRV</sequence>
<feature type="compositionally biased region" description="Low complexity" evidence="1">
    <location>
        <begin position="825"/>
        <end position="839"/>
    </location>
</feature>
<dbReference type="SMART" id="SM00060">
    <property type="entry name" value="FN3"/>
    <property type="match status" value="3"/>
</dbReference>
<feature type="region of interest" description="Disordered" evidence="1">
    <location>
        <begin position="744"/>
        <end position="794"/>
    </location>
</feature>
<feature type="region of interest" description="Disordered" evidence="1">
    <location>
        <begin position="533"/>
        <end position="703"/>
    </location>
</feature>
<dbReference type="SUPFAM" id="SSF49265">
    <property type="entry name" value="Fibronectin type III"/>
    <property type="match status" value="2"/>
</dbReference>
<feature type="compositionally biased region" description="Basic and acidic residues" evidence="1">
    <location>
        <begin position="639"/>
        <end position="656"/>
    </location>
</feature>
<dbReference type="EMBL" id="BLXT01008494">
    <property type="protein sequence ID" value="GFO49572.1"/>
    <property type="molecule type" value="Genomic_DNA"/>
</dbReference>
<dbReference type="InterPro" id="IPR003961">
    <property type="entry name" value="FN3_dom"/>
</dbReference>
<comment type="caution">
    <text evidence="3">The sequence shown here is derived from an EMBL/GenBank/DDBJ whole genome shotgun (WGS) entry which is preliminary data.</text>
</comment>
<evidence type="ECO:0000259" key="2">
    <source>
        <dbReference type="PROSITE" id="PS50853"/>
    </source>
</evidence>
<reference evidence="3 4" key="1">
    <citation type="journal article" date="2021" name="Elife">
        <title>Chloroplast acquisition without the gene transfer in kleptoplastic sea slugs, Plakobranchus ocellatus.</title>
        <authorList>
            <person name="Maeda T."/>
            <person name="Takahashi S."/>
            <person name="Yoshida T."/>
            <person name="Shimamura S."/>
            <person name="Takaki Y."/>
            <person name="Nagai Y."/>
            <person name="Toyoda A."/>
            <person name="Suzuki Y."/>
            <person name="Arimoto A."/>
            <person name="Ishii H."/>
            <person name="Satoh N."/>
            <person name="Nishiyama T."/>
            <person name="Hasebe M."/>
            <person name="Maruyama T."/>
            <person name="Minagawa J."/>
            <person name="Obokata J."/>
            <person name="Shigenobu S."/>
        </authorList>
    </citation>
    <scope>NUCLEOTIDE SEQUENCE [LARGE SCALE GENOMIC DNA]</scope>
</reference>
<feature type="compositionally biased region" description="Low complexity" evidence="1">
    <location>
        <begin position="598"/>
        <end position="611"/>
    </location>
</feature>
<dbReference type="Pfam" id="PF00041">
    <property type="entry name" value="fn3"/>
    <property type="match status" value="2"/>
</dbReference>
<feature type="region of interest" description="Disordered" evidence="1">
    <location>
        <begin position="825"/>
        <end position="879"/>
    </location>
</feature>
<evidence type="ECO:0000313" key="4">
    <source>
        <dbReference type="Proteomes" id="UP000735302"/>
    </source>
</evidence>
<dbReference type="Proteomes" id="UP000735302">
    <property type="component" value="Unassembled WGS sequence"/>
</dbReference>
<feature type="domain" description="Fibronectin type-III" evidence="2">
    <location>
        <begin position="291"/>
        <end position="376"/>
    </location>
</feature>
<feature type="domain" description="Fibronectin type-III" evidence="2">
    <location>
        <begin position="461"/>
        <end position="550"/>
    </location>
</feature>
<accession>A0AAV4DZ19</accession>
<dbReference type="PANTHER" id="PTHR46957:SF3">
    <property type="entry name" value="CYTOKINE RECEPTOR"/>
    <property type="match status" value="1"/>
</dbReference>
<dbReference type="PANTHER" id="PTHR46957">
    <property type="entry name" value="CYTOKINE RECEPTOR"/>
    <property type="match status" value="1"/>
</dbReference>
<feature type="region of interest" description="Disordered" evidence="1">
    <location>
        <begin position="1010"/>
        <end position="1049"/>
    </location>
</feature>
<protein>
    <submittedName>
        <fullName evidence="3">Usherin</fullName>
    </submittedName>
</protein>
<organism evidence="3 4">
    <name type="scientific">Plakobranchus ocellatus</name>
    <dbReference type="NCBI Taxonomy" id="259542"/>
    <lineage>
        <taxon>Eukaryota</taxon>
        <taxon>Metazoa</taxon>
        <taxon>Spiralia</taxon>
        <taxon>Lophotrochozoa</taxon>
        <taxon>Mollusca</taxon>
        <taxon>Gastropoda</taxon>
        <taxon>Heterobranchia</taxon>
        <taxon>Euthyneura</taxon>
        <taxon>Panpulmonata</taxon>
        <taxon>Sacoglossa</taxon>
        <taxon>Placobranchoidea</taxon>
        <taxon>Plakobranchidae</taxon>
        <taxon>Plakobranchus</taxon>
    </lineage>
</organism>
<name>A0AAV4DZ19_9GAST</name>
<evidence type="ECO:0000256" key="1">
    <source>
        <dbReference type="SAM" id="MobiDB-lite"/>
    </source>
</evidence>
<dbReference type="GO" id="GO:0016020">
    <property type="term" value="C:membrane"/>
    <property type="evidence" value="ECO:0007669"/>
    <property type="project" value="UniProtKB-SubCell"/>
</dbReference>
<feature type="compositionally biased region" description="Polar residues" evidence="1">
    <location>
        <begin position="1010"/>
        <end position="1039"/>
    </location>
</feature>
<dbReference type="InterPro" id="IPR011989">
    <property type="entry name" value="ARM-like"/>
</dbReference>
<dbReference type="Gene3D" id="1.25.10.10">
    <property type="entry name" value="Leucine-rich Repeat Variant"/>
    <property type="match status" value="1"/>
</dbReference>
<dbReference type="AlphaFoldDB" id="A0AAV4DZ19"/>
<feature type="compositionally biased region" description="Polar residues" evidence="1">
    <location>
        <begin position="853"/>
        <end position="864"/>
    </location>
</feature>
<feature type="compositionally biased region" description="Basic and acidic residues" evidence="1">
    <location>
        <begin position="533"/>
        <end position="551"/>
    </location>
</feature>
<dbReference type="SUPFAM" id="SSF48371">
    <property type="entry name" value="ARM repeat"/>
    <property type="match status" value="1"/>
</dbReference>
<dbReference type="InterPro" id="IPR050713">
    <property type="entry name" value="RTP_Phos/Ushers"/>
</dbReference>